<proteinExistence type="predicted"/>
<accession>A0A0G1CAY9</accession>
<dbReference type="AlphaFoldDB" id="A0A0G1CAY9"/>
<sequence>MALDYFRIIALLTPQQIRDESYNYTTSLL</sequence>
<comment type="caution">
    <text evidence="1">The sequence shown here is derived from an EMBL/GenBank/DDBJ whole genome shotgun (WGS) entry which is preliminary data.</text>
</comment>
<evidence type="ECO:0000313" key="1">
    <source>
        <dbReference type="EMBL" id="KKS82702.1"/>
    </source>
</evidence>
<evidence type="ECO:0000313" key="2">
    <source>
        <dbReference type="Proteomes" id="UP000034810"/>
    </source>
</evidence>
<reference evidence="1 2" key="1">
    <citation type="journal article" date="2015" name="Nature">
        <title>rRNA introns, odd ribosomes, and small enigmatic genomes across a large radiation of phyla.</title>
        <authorList>
            <person name="Brown C.T."/>
            <person name="Hug L.A."/>
            <person name="Thomas B.C."/>
            <person name="Sharon I."/>
            <person name="Castelle C.J."/>
            <person name="Singh A."/>
            <person name="Wilkins M.J."/>
            <person name="Williams K.H."/>
            <person name="Banfield J.F."/>
        </authorList>
    </citation>
    <scope>NUCLEOTIDE SEQUENCE [LARGE SCALE GENOMIC DNA]</scope>
</reference>
<gene>
    <name evidence="1" type="ORF">UV58_C0006G0001</name>
</gene>
<dbReference type="Proteomes" id="UP000034810">
    <property type="component" value="Unassembled WGS sequence"/>
</dbReference>
<dbReference type="EMBL" id="LCFA01000006">
    <property type="protein sequence ID" value="KKS82702.1"/>
    <property type="molecule type" value="Genomic_DNA"/>
</dbReference>
<protein>
    <submittedName>
        <fullName evidence="1">Uncharacterized protein</fullName>
    </submittedName>
</protein>
<organism evidence="1 2">
    <name type="scientific">Candidatus Wolfebacteria bacterium GW2011_GWC1_43_10</name>
    <dbReference type="NCBI Taxonomy" id="1619011"/>
    <lineage>
        <taxon>Bacteria</taxon>
        <taxon>Candidatus Wolfeibacteriota</taxon>
    </lineage>
</organism>
<name>A0A0G1CAY9_9BACT</name>